<keyword evidence="5" id="KW-1185">Reference proteome</keyword>
<sequence>MSQTIDRGTLDRLIALGRARGGLSADDLRAALPVEQMDVDALVLVMLELETAGVSVEPDAFGPPVERPVAPSLVLPAPESKPAPPVRPADGGGATTAPAANRPAAPMVPPLAGPDDRAGVNRAIMLAAAATLLLLGAVLLWL</sequence>
<keyword evidence="2" id="KW-0472">Membrane</keyword>
<feature type="domain" description="RNA polymerase sigma factor 70 region 1.1" evidence="3">
    <location>
        <begin position="9"/>
        <end position="58"/>
    </location>
</feature>
<feature type="compositionally biased region" description="Low complexity" evidence="1">
    <location>
        <begin position="95"/>
        <end position="105"/>
    </location>
</feature>
<dbReference type="Proteomes" id="UP001244297">
    <property type="component" value="Unassembled WGS sequence"/>
</dbReference>
<evidence type="ECO:0000313" key="4">
    <source>
        <dbReference type="EMBL" id="MDN3569930.1"/>
    </source>
</evidence>
<organism evidence="4 5">
    <name type="scientific">Methylobacterium longum</name>
    <dbReference type="NCBI Taxonomy" id="767694"/>
    <lineage>
        <taxon>Bacteria</taxon>
        <taxon>Pseudomonadati</taxon>
        <taxon>Pseudomonadota</taxon>
        <taxon>Alphaproteobacteria</taxon>
        <taxon>Hyphomicrobiales</taxon>
        <taxon>Methylobacteriaceae</taxon>
        <taxon>Methylobacterium</taxon>
    </lineage>
</organism>
<dbReference type="InterPro" id="IPR007127">
    <property type="entry name" value="RNA_pol_sigma_70_r1_1"/>
</dbReference>
<protein>
    <submittedName>
        <fullName evidence="4">RNA polymerase sigma factor region1.1 domain-containing protein</fullName>
    </submittedName>
</protein>
<accession>A0ABT8AKD3</accession>
<dbReference type="InterPro" id="IPR042189">
    <property type="entry name" value="RNA_pol_sigma_70_r1_1_sf"/>
</dbReference>
<name>A0ABT8AKD3_9HYPH</name>
<reference evidence="5" key="1">
    <citation type="journal article" date="2019" name="Int. J. Syst. Evol. Microbiol.">
        <title>The Global Catalogue of Microorganisms (GCM) 10K type strain sequencing project: providing services to taxonomists for standard genome sequencing and annotation.</title>
        <authorList>
            <consortium name="The Broad Institute Genomics Platform"/>
            <consortium name="The Broad Institute Genome Sequencing Center for Infectious Disease"/>
            <person name="Wu L."/>
            <person name="Ma J."/>
        </authorList>
    </citation>
    <scope>NUCLEOTIDE SEQUENCE [LARGE SCALE GENOMIC DNA]</scope>
    <source>
        <strain evidence="5">CECT 7806</strain>
    </source>
</reference>
<evidence type="ECO:0000259" key="3">
    <source>
        <dbReference type="Pfam" id="PF03979"/>
    </source>
</evidence>
<evidence type="ECO:0000256" key="1">
    <source>
        <dbReference type="SAM" id="MobiDB-lite"/>
    </source>
</evidence>
<dbReference type="EMBL" id="JAUFPT010000011">
    <property type="protein sequence ID" value="MDN3569930.1"/>
    <property type="molecule type" value="Genomic_DNA"/>
</dbReference>
<evidence type="ECO:0000313" key="5">
    <source>
        <dbReference type="Proteomes" id="UP001244297"/>
    </source>
</evidence>
<feature type="transmembrane region" description="Helical" evidence="2">
    <location>
        <begin position="123"/>
        <end position="141"/>
    </location>
</feature>
<gene>
    <name evidence="4" type="ORF">QWZ18_04720</name>
</gene>
<keyword evidence="2" id="KW-1133">Transmembrane helix</keyword>
<dbReference type="Gene3D" id="1.10.220.120">
    <property type="entry name" value="Sigma-70 factor, region 1.1"/>
    <property type="match status" value="1"/>
</dbReference>
<dbReference type="Pfam" id="PF03979">
    <property type="entry name" value="Sigma70_r1_1"/>
    <property type="match status" value="1"/>
</dbReference>
<dbReference type="RefSeq" id="WP_238292386.1">
    <property type="nucleotide sequence ID" value="NZ_BPQS01000054.1"/>
</dbReference>
<proteinExistence type="predicted"/>
<comment type="caution">
    <text evidence="4">The sequence shown here is derived from an EMBL/GenBank/DDBJ whole genome shotgun (WGS) entry which is preliminary data.</text>
</comment>
<evidence type="ECO:0000256" key="2">
    <source>
        <dbReference type="SAM" id="Phobius"/>
    </source>
</evidence>
<keyword evidence="2" id="KW-0812">Transmembrane</keyword>
<feature type="region of interest" description="Disordered" evidence="1">
    <location>
        <begin position="67"/>
        <end position="112"/>
    </location>
</feature>